<protein>
    <submittedName>
        <fullName evidence="1">Uncharacterized protein</fullName>
    </submittedName>
</protein>
<dbReference type="EMBL" id="VSSQ01006749">
    <property type="protein sequence ID" value="MPM33743.1"/>
    <property type="molecule type" value="Genomic_DNA"/>
</dbReference>
<organism evidence="1">
    <name type="scientific">bioreactor metagenome</name>
    <dbReference type="NCBI Taxonomy" id="1076179"/>
    <lineage>
        <taxon>unclassified sequences</taxon>
        <taxon>metagenomes</taxon>
        <taxon>ecological metagenomes</taxon>
    </lineage>
</organism>
<comment type="caution">
    <text evidence="1">The sequence shown here is derived from an EMBL/GenBank/DDBJ whole genome shotgun (WGS) entry which is preliminary data.</text>
</comment>
<sequence>MLFHKFGHVKTYERFNRIKKRIRKTFYKLCFSYAGRPGKYERHGFSLIRDTAASALYGTAHSIYGFILTYYSFIKRFGKVDYLFEFVFGYICGGNTRPCLYNLGKVIFSQHDRIAFL</sequence>
<name>A0A644Z4U7_9ZZZZ</name>
<evidence type="ECO:0000313" key="1">
    <source>
        <dbReference type="EMBL" id="MPM33743.1"/>
    </source>
</evidence>
<accession>A0A644Z4U7</accession>
<reference evidence="1" key="1">
    <citation type="submission" date="2019-08" db="EMBL/GenBank/DDBJ databases">
        <authorList>
            <person name="Kucharzyk K."/>
            <person name="Murdoch R.W."/>
            <person name="Higgins S."/>
            <person name="Loffler F."/>
        </authorList>
    </citation>
    <scope>NUCLEOTIDE SEQUENCE</scope>
</reference>
<dbReference type="AlphaFoldDB" id="A0A644Z4U7"/>
<proteinExistence type="predicted"/>
<gene>
    <name evidence="1" type="ORF">SDC9_80321</name>
</gene>